<reference evidence="2 3" key="1">
    <citation type="submission" date="2014-07" db="EMBL/GenBank/DDBJ databases">
        <title>Porphyromonadaceae bacterium OUH 308042 = ATCC BAA-2681 = DSM 28342 draft genome.</title>
        <authorList>
            <person name="Sydenham T.V."/>
            <person name="Hasman H."/>
            <person name="Justensen U.S."/>
        </authorList>
    </citation>
    <scope>NUCLEOTIDE SEQUENCE [LARGE SCALE GENOMIC DNA]</scope>
    <source>
        <strain evidence="2 3">OUH 308042</strain>
    </source>
</reference>
<gene>
    <name evidence="2" type="ORF">BA92_10795</name>
</gene>
<evidence type="ECO:0000313" key="2">
    <source>
        <dbReference type="EMBL" id="KIO43882.1"/>
    </source>
</evidence>
<feature type="signal peptide" evidence="1">
    <location>
        <begin position="1"/>
        <end position="21"/>
    </location>
</feature>
<dbReference type="InterPro" id="IPR025415">
    <property type="entry name" value="DUF4141"/>
</dbReference>
<sequence length="209" mass="23765">MKTKLFILMAVCLSCFGRASAQWVVTDPSNLAQGIINTAKQIVQTSTTANNVMSNFKETQKIFQQGKEYYDALKKVHDIVKGGKKVQKSILMVAEISEIYVTNFQKMMSDKNYTPQELTAISFGYAKLLEESADVLQDLKNVVNISGMSMTDAERLALIDRAYTSLLNYRNLVNYYTRKNISVSYLRAKKKNDTDRVMALYGSADERYW</sequence>
<evidence type="ECO:0000256" key="1">
    <source>
        <dbReference type="SAM" id="SignalP"/>
    </source>
</evidence>
<dbReference type="RefSeq" id="WP_005800982.1">
    <property type="nucleotide sequence ID" value="NZ_JPIU01000040.1"/>
</dbReference>
<dbReference type="Pfam" id="PF13605">
    <property type="entry name" value="DUF4141"/>
    <property type="match status" value="1"/>
</dbReference>
<comment type="caution">
    <text evidence="2">The sequence shown here is derived from an EMBL/GenBank/DDBJ whole genome shotgun (WGS) entry which is preliminary data.</text>
</comment>
<name>A0A0C3NCS6_9PORP</name>
<keyword evidence="3" id="KW-1185">Reference proteome</keyword>
<accession>A0A0C3NCS6</accession>
<evidence type="ECO:0008006" key="4">
    <source>
        <dbReference type="Google" id="ProtNLM"/>
    </source>
</evidence>
<protein>
    <recommendedName>
        <fullName evidence="4">DUF4141 domain-containing protein</fullName>
    </recommendedName>
</protein>
<evidence type="ECO:0000313" key="3">
    <source>
        <dbReference type="Proteomes" id="UP000031980"/>
    </source>
</evidence>
<dbReference type="AlphaFoldDB" id="A0A0C3NCS6"/>
<organism evidence="2 3">
    <name type="scientific">Sanguibacteroides justesenii</name>
    <dbReference type="NCBI Taxonomy" id="1547597"/>
    <lineage>
        <taxon>Bacteria</taxon>
        <taxon>Pseudomonadati</taxon>
        <taxon>Bacteroidota</taxon>
        <taxon>Bacteroidia</taxon>
        <taxon>Bacteroidales</taxon>
        <taxon>Porphyromonadaceae</taxon>
        <taxon>Sanguibacteroides</taxon>
    </lineage>
</organism>
<dbReference type="EMBL" id="JPIU01000040">
    <property type="protein sequence ID" value="KIO43882.1"/>
    <property type="molecule type" value="Genomic_DNA"/>
</dbReference>
<proteinExistence type="predicted"/>
<feature type="chain" id="PRO_5002167490" description="DUF4141 domain-containing protein" evidence="1">
    <location>
        <begin position="22"/>
        <end position="209"/>
    </location>
</feature>
<keyword evidence="1" id="KW-0732">Signal</keyword>
<dbReference type="Proteomes" id="UP000031980">
    <property type="component" value="Unassembled WGS sequence"/>
</dbReference>